<proteinExistence type="predicted"/>
<organism evidence="2">
    <name type="scientific">Salix viminalis</name>
    <name type="common">Common osier</name>
    <name type="synonym">Basket willow</name>
    <dbReference type="NCBI Taxonomy" id="40686"/>
    <lineage>
        <taxon>Eukaryota</taxon>
        <taxon>Viridiplantae</taxon>
        <taxon>Streptophyta</taxon>
        <taxon>Embryophyta</taxon>
        <taxon>Tracheophyta</taxon>
        <taxon>Spermatophyta</taxon>
        <taxon>Magnoliopsida</taxon>
        <taxon>eudicotyledons</taxon>
        <taxon>Gunneridae</taxon>
        <taxon>Pentapetalae</taxon>
        <taxon>rosids</taxon>
        <taxon>fabids</taxon>
        <taxon>Malpighiales</taxon>
        <taxon>Salicaceae</taxon>
        <taxon>Saliceae</taxon>
        <taxon>Salix</taxon>
    </lineage>
</organism>
<evidence type="ECO:0000256" key="1">
    <source>
        <dbReference type="SAM" id="MobiDB-lite"/>
    </source>
</evidence>
<dbReference type="PANTHER" id="PTHR36615:SF7">
    <property type="entry name" value="PROTEIN, PUTATIVE-RELATED"/>
    <property type="match status" value="1"/>
</dbReference>
<name>A0A6N2KH53_SALVM</name>
<evidence type="ECO:0000313" key="2">
    <source>
        <dbReference type="EMBL" id="VFU27013.1"/>
    </source>
</evidence>
<accession>A0A6N2KH53</accession>
<dbReference type="AlphaFoldDB" id="A0A6N2KH53"/>
<protein>
    <submittedName>
        <fullName evidence="2">Uncharacterized protein</fullName>
    </submittedName>
</protein>
<sequence>MAARGRSVMINGGSHPQRVYGRLIPKRGQVKVAIVLGLAHTVASIFSPRKKYERKVRSLSEKGRKKKERTMEGARRLMIDNGGKVSRGFVSRPIPKRGQLKVAIVLGFAHSFASFFSHNTSRRAACHSY</sequence>
<dbReference type="PANTHER" id="PTHR36615">
    <property type="entry name" value="PROTEIN, PUTATIVE-RELATED"/>
    <property type="match status" value="1"/>
</dbReference>
<reference evidence="2" key="1">
    <citation type="submission" date="2019-03" db="EMBL/GenBank/DDBJ databases">
        <authorList>
            <person name="Mank J."/>
            <person name="Almeida P."/>
        </authorList>
    </citation>
    <scope>NUCLEOTIDE SEQUENCE</scope>
    <source>
        <strain evidence="2">78183</strain>
    </source>
</reference>
<dbReference type="EMBL" id="CAADRP010000335">
    <property type="protein sequence ID" value="VFU27013.1"/>
    <property type="molecule type" value="Genomic_DNA"/>
</dbReference>
<feature type="region of interest" description="Disordered" evidence="1">
    <location>
        <begin position="56"/>
        <end position="76"/>
    </location>
</feature>
<gene>
    <name evidence="2" type="ORF">SVIM_LOCUS78000</name>
</gene>